<organism evidence="1 2">
    <name type="scientific">Xylaria bambusicola</name>
    <dbReference type="NCBI Taxonomy" id="326684"/>
    <lineage>
        <taxon>Eukaryota</taxon>
        <taxon>Fungi</taxon>
        <taxon>Dikarya</taxon>
        <taxon>Ascomycota</taxon>
        <taxon>Pezizomycotina</taxon>
        <taxon>Sordariomycetes</taxon>
        <taxon>Xylariomycetidae</taxon>
        <taxon>Xylariales</taxon>
        <taxon>Xylariaceae</taxon>
        <taxon>Xylaria</taxon>
    </lineage>
</organism>
<dbReference type="AlphaFoldDB" id="A0AAN7ZAK6"/>
<comment type="caution">
    <text evidence="1">The sequence shown here is derived from an EMBL/GenBank/DDBJ whole genome shotgun (WGS) entry which is preliminary data.</text>
</comment>
<accession>A0AAN7ZAK6</accession>
<dbReference type="EMBL" id="JAWHQM010000073">
    <property type="protein sequence ID" value="KAK5636592.1"/>
    <property type="molecule type" value="Genomic_DNA"/>
</dbReference>
<proteinExistence type="predicted"/>
<dbReference type="Proteomes" id="UP001305414">
    <property type="component" value="Unassembled WGS sequence"/>
</dbReference>
<protein>
    <submittedName>
        <fullName evidence="1">Uncharacterized protein</fullName>
    </submittedName>
</protein>
<reference evidence="1 2" key="1">
    <citation type="submission" date="2023-10" db="EMBL/GenBank/DDBJ databases">
        <title>Draft genome sequence of Xylaria bambusicola isolate GMP-LS, the root and basal stem rot pathogen of sugarcane in Indonesia.</title>
        <authorList>
            <person name="Selvaraj P."/>
            <person name="Muralishankar V."/>
            <person name="Muruganantham S."/>
            <person name="Sp S."/>
            <person name="Haryani S."/>
            <person name="Lau K.J.X."/>
            <person name="Naqvi N.I."/>
        </authorList>
    </citation>
    <scope>NUCLEOTIDE SEQUENCE [LARGE SCALE GENOMIC DNA]</scope>
    <source>
        <strain evidence="1">GMP-LS</strain>
    </source>
</reference>
<keyword evidence="2" id="KW-1185">Reference proteome</keyword>
<evidence type="ECO:0000313" key="2">
    <source>
        <dbReference type="Proteomes" id="UP001305414"/>
    </source>
</evidence>
<name>A0AAN7ZAK6_9PEZI</name>
<gene>
    <name evidence="1" type="ORF">RRF57_012304</name>
</gene>
<evidence type="ECO:0000313" key="1">
    <source>
        <dbReference type="EMBL" id="KAK5636592.1"/>
    </source>
</evidence>
<sequence length="115" mass="12606">MSWWDGGVLKAGPADLSLIANPYLQVHVKTLPKSNQQPRRESSRPFALLVGPCSPHIIPYSLTLNHGHYTCTALGTATTIHRRPLPLTGPGPEEMAENTILPTDLVHFTNPGSWF</sequence>